<dbReference type="KEGG" id="lmq:LMM7_1883"/>
<dbReference type="SUPFAM" id="SSF117782">
    <property type="entry name" value="YbjQ-like"/>
    <property type="match status" value="1"/>
</dbReference>
<evidence type="ECO:0000313" key="3">
    <source>
        <dbReference type="Proteomes" id="UP000000486"/>
    </source>
</evidence>
<proteinExistence type="predicted"/>
<dbReference type="RefSeq" id="WP_003724047.1">
    <property type="nucleotide sequence ID" value="NC_017537.1"/>
</dbReference>
<name>A0A0E0UXQ5_LISMM</name>
<dbReference type="HOGENOM" id="CLU_2233232_0_0_9"/>
<protein>
    <submittedName>
        <fullName evidence="2">Uncharacterized protein</fullName>
    </submittedName>
</protein>
<accession>A0A0E0UXQ5</accession>
<organism evidence="2 3">
    <name type="scientific">Listeria monocytogenes serotype 4a (strain M7)</name>
    <dbReference type="NCBI Taxonomy" id="1030009"/>
    <lineage>
        <taxon>Bacteria</taxon>
        <taxon>Bacillati</taxon>
        <taxon>Bacillota</taxon>
        <taxon>Bacilli</taxon>
        <taxon>Bacillales</taxon>
        <taxon>Listeriaceae</taxon>
        <taxon>Listeria</taxon>
    </lineage>
</organism>
<gene>
    <name evidence="2" type="ordered locus">LMM7_1883</name>
</gene>
<feature type="region of interest" description="Disordered" evidence="1">
    <location>
        <begin position="1"/>
        <end position="29"/>
    </location>
</feature>
<dbReference type="Proteomes" id="UP000000486">
    <property type="component" value="Chromosome"/>
</dbReference>
<dbReference type="EMBL" id="CP002816">
    <property type="protein sequence ID" value="AEH92888.1"/>
    <property type="molecule type" value="Genomic_DNA"/>
</dbReference>
<dbReference type="InterPro" id="IPR035439">
    <property type="entry name" value="UPF0145_dom_sf"/>
</dbReference>
<feature type="compositionally biased region" description="Basic and acidic residues" evidence="1">
    <location>
        <begin position="7"/>
        <end position="29"/>
    </location>
</feature>
<dbReference type="AlphaFoldDB" id="A0A0E0UXQ5"/>
<evidence type="ECO:0000313" key="2">
    <source>
        <dbReference type="EMBL" id="AEH92888.1"/>
    </source>
</evidence>
<dbReference type="PATRIC" id="fig|1030009.3.peg.1872"/>
<sequence length="129" mass="14688">MAIFGTPDEKETKKSERQKEREAYVQEENDQKRIGQRWQDIQVSTGPINVNHDILTVVFAKSVRPRIKSDPEAYLETVGFENLLQELQKKALDAGGNGLIHCSFTEQFVDGLVYQLAYGTAVNIKITRF</sequence>
<reference evidence="2 3" key="1">
    <citation type="journal article" date="2011" name="J. Bacteriol.">
        <title>Genome sequence of the nonpathogenic Listeria monocytogenes serovar 4a strain M7.</title>
        <authorList>
            <person name="Chen J."/>
            <person name="Xia Y."/>
            <person name="Cheng C."/>
            <person name="Fang C."/>
            <person name="Shan Y."/>
            <person name="Jin G."/>
            <person name="Fang W."/>
        </authorList>
    </citation>
    <scope>NUCLEOTIDE SEQUENCE [LARGE SCALE GENOMIC DNA]</scope>
    <source>
        <strain evidence="2 3">M7</strain>
    </source>
</reference>
<evidence type="ECO:0000256" key="1">
    <source>
        <dbReference type="SAM" id="MobiDB-lite"/>
    </source>
</evidence>
<dbReference type="Gene3D" id="3.30.110.70">
    <property type="entry name" value="Hypothetical protein apc22750. Chain B"/>
    <property type="match status" value="1"/>
</dbReference>